<dbReference type="Pfam" id="PF03178">
    <property type="entry name" value="CPSF_A"/>
    <property type="match status" value="2"/>
</dbReference>
<feature type="region of interest" description="Disordered" evidence="1">
    <location>
        <begin position="313"/>
        <end position="357"/>
    </location>
</feature>
<feature type="compositionally biased region" description="Acidic residues" evidence="1">
    <location>
        <begin position="1"/>
        <end position="12"/>
    </location>
</feature>
<reference evidence="3 4" key="1">
    <citation type="journal article" date="2013" name="Curr. Biol.">
        <title>The Genome of the Foraminiferan Reticulomyxa filosa.</title>
        <authorList>
            <person name="Glockner G."/>
            <person name="Hulsmann N."/>
            <person name="Schleicher M."/>
            <person name="Noegel A.A."/>
            <person name="Eichinger L."/>
            <person name="Gallinger C."/>
            <person name="Pawlowski J."/>
            <person name="Sierra R."/>
            <person name="Euteneuer U."/>
            <person name="Pillet L."/>
            <person name="Moustafa A."/>
            <person name="Platzer M."/>
            <person name="Groth M."/>
            <person name="Szafranski K."/>
            <person name="Schliwa M."/>
        </authorList>
    </citation>
    <scope>NUCLEOTIDE SEQUENCE [LARGE SCALE GENOMIC DNA]</scope>
</reference>
<dbReference type="GO" id="GO:0003676">
    <property type="term" value="F:nucleic acid binding"/>
    <property type="evidence" value="ECO:0007669"/>
    <property type="project" value="InterPro"/>
</dbReference>
<evidence type="ECO:0000259" key="2">
    <source>
        <dbReference type="Pfam" id="PF03178"/>
    </source>
</evidence>
<evidence type="ECO:0000313" key="3">
    <source>
        <dbReference type="EMBL" id="ETO24875.1"/>
    </source>
</evidence>
<dbReference type="EMBL" id="ASPP01008903">
    <property type="protein sequence ID" value="ETO24875.1"/>
    <property type="molecule type" value="Genomic_DNA"/>
</dbReference>
<evidence type="ECO:0000313" key="4">
    <source>
        <dbReference type="Proteomes" id="UP000023152"/>
    </source>
</evidence>
<feature type="compositionally biased region" description="Basic residues" evidence="1">
    <location>
        <begin position="577"/>
        <end position="589"/>
    </location>
</feature>
<feature type="compositionally biased region" description="Basic residues" evidence="1">
    <location>
        <begin position="512"/>
        <end position="530"/>
    </location>
</feature>
<comment type="caution">
    <text evidence="3">The sequence shown here is derived from an EMBL/GenBank/DDBJ whole genome shotgun (WGS) entry which is preliminary data.</text>
</comment>
<dbReference type="Gene3D" id="2.130.10.10">
    <property type="entry name" value="YVTN repeat-like/Quinoprotein amine dehydrogenase"/>
    <property type="match status" value="2"/>
</dbReference>
<gene>
    <name evidence="3" type="ORF">RFI_12282</name>
</gene>
<feature type="compositionally biased region" description="Basic and acidic residues" evidence="1">
    <location>
        <begin position="532"/>
        <end position="544"/>
    </location>
</feature>
<feature type="region of interest" description="Disordered" evidence="1">
    <location>
        <begin position="133"/>
        <end position="243"/>
    </location>
</feature>
<feature type="domain" description="RSE1/DDB1/CPSF1 C-terminal" evidence="2">
    <location>
        <begin position="700"/>
        <end position="806"/>
    </location>
</feature>
<dbReference type="GO" id="GO:0005634">
    <property type="term" value="C:nucleus"/>
    <property type="evidence" value="ECO:0007669"/>
    <property type="project" value="InterPro"/>
</dbReference>
<dbReference type="Proteomes" id="UP000023152">
    <property type="component" value="Unassembled WGS sequence"/>
</dbReference>
<protein>
    <recommendedName>
        <fullName evidence="2">RSE1/DDB1/CPSF1 C-terminal domain-containing protein</fullName>
    </recommendedName>
</protein>
<sequence length="1097" mass="126787">MDQYDEESDEEKDQPLMDETGHSGWQRLSRKHRQLVQWRKYGLCKLHVWKPPTFPLHLQRHDEHGSGTIHYGGRLCLDTSLFVGGSKPCWIRRGAHDELLIQRLSIDQHVLSITPWVFVFPDDMFFSLSSESSTYAEDVHTNGKEDENEEDEDNDDNDDNDDDDNEEEEKKKNNNNSLKQKNDSQGHNERGNDNDSNEHADNGNGTNHEERKASGHEKMTIDIDPNKKQFKRSKEIEKEKEKDIKHLPEHQTTSYIPGFIYFDHFGMKLATIPQTLSKVLFHSNFSHLWGKQGQSIPADHNDSDMGPNAHAANPNVGHTATSHINSRGAGEPGRGGDVIVNSNKSDGNGHVVDEKDRIDRSNGFEEYSRIDFDMAQPVCHVPVCRSIHKMVRHEQNNTLVLAVSRLRKRLPFDIPGQRSLDVFNMEFELWLFNPHSWCFEDRVGKLELHDEEELHSEHIMDIKYVKIQDTGRQSAHGAVYKNLIAVATAVNSGEDSPTIGRVILIEIIPEKKQKHKRKRSKKHASKRTMGKRLSDTAESKKKHDHLISRLHERVLDPLRWFDVSLTPSYLASELQRARHKRSKRRRGRASRNGGGMQSADGNNNNNNNNNNNGNDDDGDGNNDDGDNNDDDNDNDNDDGDEENAEYETDNTNDDNDIRGDISIPRSPLAPSQLNKNYRSQELNYYQKSRYLWKMHNHLRYRMHWMFSRKERTGVTAVNAVEGLLVAACGPKLVLYRWDGQQLIGVAFLDSRVHCLDVLVLNSFLCTGDLFQGLDMFHWEHYVGTVVKLGRDSHYRGIFSMHWMIDTSKHSFESFKEMSQSTKLTSASLIFFLHYIRIHICTYTYMYVYNSHKFGELSVIVSDVNGNLQIVYYDPQPKLLWSVQKDRLYTRASFHIGTNVSSGVVLKCRDDHFQQAYLDLIIHEQHFKAKYASQHLATDKNYRNFLSKNRLKKEVMNFTFKTWHNNYFNLLATLDGGLVRLVPVNDLMYTLLDGLQAQMVYCIEHMAGLNPKQYRYGMTYKDCSDEMMNPSPMQHYLDRPFPELKNIIDGDLIQEFLHLDIRTQKRLAMNLGVGVDYIQQYFKVIDYIQQVELATQML</sequence>
<name>X6NF02_RETFI</name>
<dbReference type="PANTHER" id="PTHR10644">
    <property type="entry name" value="DNA REPAIR/RNA PROCESSING CPSF FAMILY"/>
    <property type="match status" value="1"/>
</dbReference>
<feature type="region of interest" description="Disordered" evidence="1">
    <location>
        <begin position="512"/>
        <end position="544"/>
    </location>
</feature>
<feature type="compositionally biased region" description="Acidic residues" evidence="1">
    <location>
        <begin position="146"/>
        <end position="167"/>
    </location>
</feature>
<feature type="region of interest" description="Disordered" evidence="1">
    <location>
        <begin position="572"/>
        <end position="673"/>
    </location>
</feature>
<keyword evidence="4" id="KW-1185">Reference proteome</keyword>
<dbReference type="InterPro" id="IPR004871">
    <property type="entry name" value="RSE1/DDB1/CPSF1_C"/>
</dbReference>
<proteinExistence type="predicted"/>
<dbReference type="OrthoDB" id="6109at2759"/>
<feature type="compositionally biased region" description="Basic and acidic residues" evidence="1">
    <location>
        <begin position="180"/>
        <end position="243"/>
    </location>
</feature>
<evidence type="ECO:0000256" key="1">
    <source>
        <dbReference type="SAM" id="MobiDB-lite"/>
    </source>
</evidence>
<accession>X6NF02</accession>
<dbReference type="Gene3D" id="1.10.150.910">
    <property type="match status" value="1"/>
</dbReference>
<feature type="region of interest" description="Disordered" evidence="1">
    <location>
        <begin position="1"/>
        <end position="25"/>
    </location>
</feature>
<feature type="domain" description="RSE1/DDB1/CPSF1 C-terminal" evidence="2">
    <location>
        <begin position="855"/>
        <end position="1057"/>
    </location>
</feature>
<feature type="compositionally biased region" description="Polar residues" evidence="1">
    <location>
        <begin position="316"/>
        <end position="325"/>
    </location>
</feature>
<dbReference type="InterPro" id="IPR015943">
    <property type="entry name" value="WD40/YVTN_repeat-like_dom_sf"/>
</dbReference>
<organism evidence="3 4">
    <name type="scientific">Reticulomyxa filosa</name>
    <dbReference type="NCBI Taxonomy" id="46433"/>
    <lineage>
        <taxon>Eukaryota</taxon>
        <taxon>Sar</taxon>
        <taxon>Rhizaria</taxon>
        <taxon>Retaria</taxon>
        <taxon>Foraminifera</taxon>
        <taxon>Monothalamids</taxon>
        <taxon>Reticulomyxidae</taxon>
        <taxon>Reticulomyxa</taxon>
    </lineage>
</organism>
<feature type="compositionally biased region" description="Low complexity" evidence="1">
    <location>
        <begin position="600"/>
        <end position="613"/>
    </location>
</feature>
<feature type="compositionally biased region" description="Acidic residues" evidence="1">
    <location>
        <begin position="614"/>
        <end position="654"/>
    </location>
</feature>
<dbReference type="AlphaFoldDB" id="X6NF02"/>
<dbReference type="InterPro" id="IPR050358">
    <property type="entry name" value="RSE1/DDB1/CFT1"/>
</dbReference>